<dbReference type="Gramene" id="OPUNC04G23570.2">
    <property type="protein sequence ID" value="OPUNC04G23570.2"/>
    <property type="gene ID" value="OPUNC04G23570"/>
</dbReference>
<feature type="region of interest" description="Disordered" evidence="1">
    <location>
        <begin position="1"/>
        <end position="61"/>
    </location>
</feature>
<dbReference type="InterPro" id="IPR045881">
    <property type="entry name" value="MNM1-like"/>
</dbReference>
<evidence type="ECO:0000313" key="2">
    <source>
        <dbReference type="EnsemblPlants" id="OPUNC04G23570.2"/>
    </source>
</evidence>
<feature type="compositionally biased region" description="Polar residues" evidence="1">
    <location>
        <begin position="312"/>
        <end position="334"/>
    </location>
</feature>
<dbReference type="PANTHER" id="PTHR34682:SF1">
    <property type="entry name" value="PROTEIN METABOLIC NETWORK MODULATOR 1"/>
    <property type="match status" value="1"/>
</dbReference>
<organism evidence="2">
    <name type="scientific">Oryza punctata</name>
    <name type="common">Red rice</name>
    <dbReference type="NCBI Taxonomy" id="4537"/>
    <lineage>
        <taxon>Eukaryota</taxon>
        <taxon>Viridiplantae</taxon>
        <taxon>Streptophyta</taxon>
        <taxon>Embryophyta</taxon>
        <taxon>Tracheophyta</taxon>
        <taxon>Spermatophyta</taxon>
        <taxon>Magnoliopsida</taxon>
        <taxon>Liliopsida</taxon>
        <taxon>Poales</taxon>
        <taxon>Poaceae</taxon>
        <taxon>BOP clade</taxon>
        <taxon>Oryzoideae</taxon>
        <taxon>Oryzeae</taxon>
        <taxon>Oryzinae</taxon>
        <taxon>Oryza</taxon>
    </lineage>
</organism>
<dbReference type="PANTHER" id="PTHR34682">
    <property type="entry name" value="AT HOOK MOTIF-CONTAINING PROTEIN"/>
    <property type="match status" value="1"/>
</dbReference>
<accession>A0A0E0KVI5</accession>
<dbReference type="EnsemblPlants" id="OPUNC04G23570.2">
    <property type="protein sequence ID" value="OPUNC04G23570.2"/>
    <property type="gene ID" value="OPUNC04G23570"/>
</dbReference>
<sequence length="384" mass="41373">MTSEENKAVTPNEQLPMEASSSGAKRKRGRPRKSEYGMHEKPYSAQPIQSVPPLHSTQDSSNIRQDGIQINHKSGGSVGPFANLVKTSLSQASTYTSASLQGNLVKDDVVGKYFVGKMSKKVPGFSLITVKVKDNLVLKGWIPDESNLRPITPKDDLAPDLPMLRPSQVRKRPSIYRQAAGPIPVPLEDMRRPVEKSLAKHTVPSAPRPHIGSGVVAAVPISVSPSNTESRIFSEQGTEHVNPQPLSAVVPIKLGQPVLASCKQVAGGKIVNEIQTVSESSKHTEESSGERHLLNVPVTDAIKESLGPKEQPNATNSKQQTFMEPPESTEQAVQLDTERDIFRGADGSKSETSGGTAPPVEASTAVHNPQGNLLHLLGAFYYDL</sequence>
<evidence type="ECO:0000313" key="3">
    <source>
        <dbReference type="Proteomes" id="UP000026962"/>
    </source>
</evidence>
<feature type="compositionally biased region" description="Polar residues" evidence="1">
    <location>
        <begin position="8"/>
        <end position="23"/>
    </location>
</feature>
<feature type="compositionally biased region" description="Basic and acidic residues" evidence="1">
    <location>
        <begin position="336"/>
        <end position="349"/>
    </location>
</feature>
<dbReference type="HOGENOM" id="CLU_065463_0_0_1"/>
<protein>
    <submittedName>
        <fullName evidence="2">Uncharacterized protein</fullName>
    </submittedName>
</protein>
<keyword evidence="3" id="KW-1185">Reference proteome</keyword>
<name>A0A0E0KVI5_ORYPU</name>
<proteinExistence type="predicted"/>
<feature type="compositionally biased region" description="Basic and acidic residues" evidence="1">
    <location>
        <begin position="32"/>
        <end position="42"/>
    </location>
</feature>
<feature type="region of interest" description="Disordered" evidence="1">
    <location>
        <begin position="306"/>
        <end position="366"/>
    </location>
</feature>
<dbReference type="AlphaFoldDB" id="A0A0E0KVI5"/>
<reference evidence="2" key="1">
    <citation type="submission" date="2015-04" db="UniProtKB">
        <authorList>
            <consortium name="EnsemblPlants"/>
        </authorList>
    </citation>
    <scope>IDENTIFICATION</scope>
</reference>
<reference evidence="2" key="2">
    <citation type="submission" date="2018-05" db="EMBL/GenBank/DDBJ databases">
        <title>OpunRS2 (Oryza punctata Reference Sequence Version 2).</title>
        <authorList>
            <person name="Zhang J."/>
            <person name="Kudrna D."/>
            <person name="Lee S."/>
            <person name="Talag J."/>
            <person name="Welchert J."/>
            <person name="Wing R.A."/>
        </authorList>
    </citation>
    <scope>NUCLEOTIDE SEQUENCE [LARGE SCALE GENOMIC DNA]</scope>
</reference>
<dbReference type="Proteomes" id="UP000026962">
    <property type="component" value="Chromosome 4"/>
</dbReference>
<evidence type="ECO:0000256" key="1">
    <source>
        <dbReference type="SAM" id="MobiDB-lite"/>
    </source>
</evidence>